<feature type="compositionally biased region" description="Basic residues" evidence="5">
    <location>
        <begin position="541"/>
        <end position="554"/>
    </location>
</feature>
<dbReference type="Proteomes" id="UP000549394">
    <property type="component" value="Unassembled WGS sequence"/>
</dbReference>
<dbReference type="InterPro" id="IPR007854">
    <property type="entry name" value="Fip1_dom"/>
</dbReference>
<feature type="region of interest" description="Disordered" evidence="5">
    <location>
        <begin position="136"/>
        <end position="160"/>
    </location>
</feature>
<feature type="compositionally biased region" description="Acidic residues" evidence="5">
    <location>
        <begin position="95"/>
        <end position="118"/>
    </location>
</feature>
<dbReference type="InterPro" id="IPR051187">
    <property type="entry name" value="Pre-mRNA_3'-end_processing_reg"/>
</dbReference>
<feature type="compositionally biased region" description="Low complexity" evidence="5">
    <location>
        <begin position="48"/>
        <end position="58"/>
    </location>
</feature>
<evidence type="ECO:0000256" key="3">
    <source>
        <dbReference type="ARBA" id="ARBA00022664"/>
    </source>
</evidence>
<feature type="compositionally biased region" description="Basic and acidic residues" evidence="5">
    <location>
        <begin position="442"/>
        <end position="509"/>
    </location>
</feature>
<reference evidence="7 8" key="1">
    <citation type="submission" date="2020-08" db="EMBL/GenBank/DDBJ databases">
        <authorList>
            <person name="Hejnol A."/>
        </authorList>
    </citation>
    <scope>NUCLEOTIDE SEQUENCE [LARGE SCALE GENOMIC DNA]</scope>
</reference>
<dbReference type="EMBL" id="CAJFCJ010000006">
    <property type="protein sequence ID" value="CAD5116328.1"/>
    <property type="molecule type" value="Genomic_DNA"/>
</dbReference>
<keyword evidence="3" id="KW-0507">mRNA processing</keyword>
<feature type="compositionally biased region" description="Basic and acidic residues" evidence="5">
    <location>
        <begin position="555"/>
        <end position="564"/>
    </location>
</feature>
<feature type="domain" description="Pre-mRNA polyadenylation factor Fip1" evidence="6">
    <location>
        <begin position="169"/>
        <end position="211"/>
    </location>
</feature>
<accession>A0A7I8VP22</accession>
<feature type="compositionally biased region" description="Polar residues" evidence="5">
    <location>
        <begin position="38"/>
        <end position="47"/>
    </location>
</feature>
<evidence type="ECO:0000259" key="6">
    <source>
        <dbReference type="Pfam" id="PF05182"/>
    </source>
</evidence>
<feature type="compositionally biased region" description="Basic and acidic residues" evidence="5">
    <location>
        <begin position="1"/>
        <end position="10"/>
    </location>
</feature>
<evidence type="ECO:0000313" key="7">
    <source>
        <dbReference type="EMBL" id="CAD5116328.1"/>
    </source>
</evidence>
<feature type="region of interest" description="Disordered" evidence="5">
    <location>
        <begin position="1"/>
        <end position="119"/>
    </location>
</feature>
<comment type="subcellular location">
    <subcellularLocation>
        <location evidence="1">Nucleus</location>
    </subcellularLocation>
</comment>
<evidence type="ECO:0000256" key="1">
    <source>
        <dbReference type="ARBA" id="ARBA00004123"/>
    </source>
</evidence>
<evidence type="ECO:0000256" key="2">
    <source>
        <dbReference type="ARBA" id="ARBA00007459"/>
    </source>
</evidence>
<gene>
    <name evidence="7" type="ORF">DGYR_LOCUS4965</name>
</gene>
<keyword evidence="8" id="KW-1185">Reference proteome</keyword>
<dbReference type="OrthoDB" id="1917198at2759"/>
<dbReference type="Pfam" id="PF05182">
    <property type="entry name" value="Fip1"/>
    <property type="match status" value="1"/>
</dbReference>
<dbReference type="AlphaFoldDB" id="A0A7I8VP22"/>
<comment type="caution">
    <text evidence="7">The sequence shown here is derived from an EMBL/GenBank/DDBJ whole genome shotgun (WGS) entry which is preliminary data.</text>
</comment>
<feature type="region of interest" description="Disordered" evidence="5">
    <location>
        <begin position="399"/>
        <end position="582"/>
    </location>
</feature>
<dbReference type="PANTHER" id="PTHR13484">
    <property type="entry name" value="FIP1-LIKE 1 PROTEIN"/>
    <property type="match status" value="1"/>
</dbReference>
<feature type="compositionally biased region" description="Basic and acidic residues" evidence="5">
    <location>
        <begin position="516"/>
        <end position="526"/>
    </location>
</feature>
<organism evidence="7 8">
    <name type="scientific">Dimorphilus gyrociliatus</name>
    <dbReference type="NCBI Taxonomy" id="2664684"/>
    <lineage>
        <taxon>Eukaryota</taxon>
        <taxon>Metazoa</taxon>
        <taxon>Spiralia</taxon>
        <taxon>Lophotrochozoa</taxon>
        <taxon>Annelida</taxon>
        <taxon>Polychaeta</taxon>
        <taxon>Polychaeta incertae sedis</taxon>
        <taxon>Dinophilidae</taxon>
        <taxon>Dimorphilus</taxon>
    </lineage>
</organism>
<keyword evidence="4" id="KW-0539">Nucleus</keyword>
<evidence type="ECO:0000256" key="5">
    <source>
        <dbReference type="SAM" id="MobiDB-lite"/>
    </source>
</evidence>
<evidence type="ECO:0000313" key="8">
    <source>
        <dbReference type="Proteomes" id="UP000549394"/>
    </source>
</evidence>
<dbReference type="GO" id="GO:0005847">
    <property type="term" value="C:mRNA cleavage and polyadenylation specificity factor complex"/>
    <property type="evidence" value="ECO:0007669"/>
    <property type="project" value="TreeGrafter"/>
</dbReference>
<evidence type="ECO:0000256" key="4">
    <source>
        <dbReference type="ARBA" id="ARBA00023242"/>
    </source>
</evidence>
<comment type="similarity">
    <text evidence="2">Belongs to the FIP1 family.</text>
</comment>
<proteinExistence type="inferred from homology"/>
<feature type="region of interest" description="Disordered" evidence="5">
    <location>
        <begin position="267"/>
        <end position="316"/>
    </location>
</feature>
<name>A0A7I8VP22_9ANNE</name>
<feature type="compositionally biased region" description="Polar residues" evidence="5">
    <location>
        <begin position="566"/>
        <end position="582"/>
    </location>
</feature>
<protein>
    <submittedName>
        <fullName evidence="7">DgyrCDS5229</fullName>
    </submittedName>
</protein>
<dbReference type="PANTHER" id="PTHR13484:SF0">
    <property type="entry name" value="PRE-MRNA 3'-END-PROCESSING FACTOR FIP1"/>
    <property type="match status" value="1"/>
</dbReference>
<dbReference type="GO" id="GO:0006397">
    <property type="term" value="P:mRNA processing"/>
    <property type="evidence" value="ECO:0007669"/>
    <property type="project" value="UniProtKB-KW"/>
</dbReference>
<feature type="compositionally biased region" description="Polar residues" evidence="5">
    <location>
        <begin position="307"/>
        <end position="316"/>
    </location>
</feature>
<sequence length="582" mass="65447">MADATEKAQEMDDDAWLYGESGSKPTEKNIDDGPEDALQQSNQSNPIESSGSSEAGSSMNAVEEKQEIEQNATNEAAEFNGTSEDHERPNGTPTENEESDKEDEKDGDQDDEDDDSEDDVRIVIDNIQNKPQLECVRPTPTTVHPTATGPKGTIDLEAPGNINGSAVLDYDLDSSEDKPWRKPGADITDYFNYGFTEETWRSYCDKQKRLRNDNLMIGKLATNLVNFATQLRAPNPNLTIVGQKPMMMSTGSTGVTTVTATPVIAGMTKPSQNTVPLVATPRDETPPLSPSPDDGDSTPPPPPTTSIGASMQQPSSKPLVVNAIRPTISASIPTIGVPTPDFSIPPPGFPPPHGPMPGFAPQGAVAAAALLGNLANMAAFNPNIPPPDRPPFGLPFARPPNPNQWQQVVPQANKSPNARHDMTPSPPEHGIKEITSPIIVKPYDREYRRSRTRSRERERDRDRDRERRYHEERRYYYHDREYRDRYRDYDRERRRSRDRDRDRERDRERDRHKRSPERPKDRDKEKERRKRGLSEEEERSSRHKKHKKSSKKSKKEKDSERSSDRQQSPSGTREVTPSSDTK</sequence>